<evidence type="ECO:0000313" key="2">
    <source>
        <dbReference type="EMBL" id="KAJ8889772.1"/>
    </source>
</evidence>
<reference evidence="2 3" key="1">
    <citation type="submission" date="2023-02" db="EMBL/GenBank/DDBJ databases">
        <title>LHISI_Scaffold_Assembly.</title>
        <authorList>
            <person name="Stuart O.P."/>
            <person name="Cleave R."/>
            <person name="Magrath M.J.L."/>
            <person name="Mikheyev A.S."/>
        </authorList>
    </citation>
    <scope>NUCLEOTIDE SEQUENCE [LARGE SCALE GENOMIC DNA]</scope>
    <source>
        <strain evidence="2">Daus_M_001</strain>
        <tissue evidence="2">Leg muscle</tissue>
    </source>
</reference>
<name>A0ABQ9HZG2_9NEOP</name>
<proteinExistence type="predicted"/>
<feature type="compositionally biased region" description="Polar residues" evidence="1">
    <location>
        <begin position="529"/>
        <end position="538"/>
    </location>
</feature>
<protein>
    <recommendedName>
        <fullName evidence="4">Transmembrane protein</fullName>
    </recommendedName>
</protein>
<dbReference type="EMBL" id="JARBHB010000003">
    <property type="protein sequence ID" value="KAJ8889772.1"/>
    <property type="molecule type" value="Genomic_DNA"/>
</dbReference>
<evidence type="ECO:0000256" key="1">
    <source>
        <dbReference type="SAM" id="MobiDB-lite"/>
    </source>
</evidence>
<evidence type="ECO:0008006" key="4">
    <source>
        <dbReference type="Google" id="ProtNLM"/>
    </source>
</evidence>
<evidence type="ECO:0000313" key="3">
    <source>
        <dbReference type="Proteomes" id="UP001159363"/>
    </source>
</evidence>
<feature type="region of interest" description="Disordered" evidence="1">
    <location>
        <begin position="634"/>
        <end position="654"/>
    </location>
</feature>
<gene>
    <name evidence="2" type="ORF">PR048_009275</name>
</gene>
<dbReference type="Proteomes" id="UP001159363">
    <property type="component" value="Chromosome 3"/>
</dbReference>
<sequence length="708" mass="78655">MLAIEGSNINRRTRRNREDALRRQNRTNPNQSEPFLLWSQHAAVRISWEVPGVCVASSCVILLAVSIFFFSTSTFEVGATIKGLVRSKPEGRVGFECVSGLTPYAYNEGNHARSHTSRQRGIGQPWLTIGAISTSLKGRGGCVISTLASHQGEPGSIPGWVTGFSQVGIVPDDAVGRRVFSGMSRFPRPCTPAPLSPRVSFHVMSGNDGHLRVPAGKSITRHDMATLGRTTLVASTSCVVLPRELALGVRGVTLLKIYLYAALVAVLVESPSTVPLLRSSRFLYTFRIKPLDNHLLNMSYITIFVYFCYIKAAVAERLARSPPTKANRVQSPAESHSDFRKWESCRTMSLVCGFSRESLVSPAFAFRCWSILISFHPHWLSRPHYQWRVVQCCKVSRCLLTAVRSRCPQQEPVTTVQPRGKSDAFPPLTSEQRGTHYTRPVLSAAELRFSASQPGHISDARAGRNTREFHFNDFTFMDCHSIRPRHLRRLHGRDFLLSVLSSREQERRRVNAGMRGREKWEIPEKTRRSTASSDTIPTRENPLLARSPSTKANWVQSAAGSPDFRKWESCLTMPWVGGFSRGSAVSPAPSFQSRSIFSSITLIGFQDLAVMSRPNIFTHSTQVKLPGVGCQCGRTTSHSSPSSAGITGGHDRAGEPFITPDRVRPQRHHLMTWRRDSALLRSTSLPFPPRFFPSPWPCDSVSPAAHAT</sequence>
<feature type="compositionally biased region" description="Polar residues" evidence="1">
    <location>
        <begin position="634"/>
        <end position="645"/>
    </location>
</feature>
<comment type="caution">
    <text evidence="2">The sequence shown here is derived from an EMBL/GenBank/DDBJ whole genome shotgun (WGS) entry which is preliminary data.</text>
</comment>
<feature type="region of interest" description="Disordered" evidence="1">
    <location>
        <begin position="413"/>
        <end position="433"/>
    </location>
</feature>
<accession>A0ABQ9HZG2</accession>
<feature type="region of interest" description="Disordered" evidence="1">
    <location>
        <begin position="523"/>
        <end position="544"/>
    </location>
</feature>
<organism evidence="2 3">
    <name type="scientific">Dryococelus australis</name>
    <dbReference type="NCBI Taxonomy" id="614101"/>
    <lineage>
        <taxon>Eukaryota</taxon>
        <taxon>Metazoa</taxon>
        <taxon>Ecdysozoa</taxon>
        <taxon>Arthropoda</taxon>
        <taxon>Hexapoda</taxon>
        <taxon>Insecta</taxon>
        <taxon>Pterygota</taxon>
        <taxon>Neoptera</taxon>
        <taxon>Polyneoptera</taxon>
        <taxon>Phasmatodea</taxon>
        <taxon>Verophasmatodea</taxon>
        <taxon>Anareolatae</taxon>
        <taxon>Phasmatidae</taxon>
        <taxon>Eurycanthinae</taxon>
        <taxon>Dryococelus</taxon>
    </lineage>
</organism>
<feature type="region of interest" description="Disordered" evidence="1">
    <location>
        <begin position="1"/>
        <end position="28"/>
    </location>
</feature>
<keyword evidence="3" id="KW-1185">Reference proteome</keyword>